<evidence type="ECO:0000313" key="1">
    <source>
        <dbReference type="EMBL" id="OAH11736.1"/>
    </source>
</evidence>
<protein>
    <submittedName>
        <fullName evidence="1">Uncharacterized protein</fullName>
    </submittedName>
</protein>
<organism evidence="1 2">
    <name type="scientific">Streptomyces jeddahensis</name>
    <dbReference type="NCBI Taxonomy" id="1716141"/>
    <lineage>
        <taxon>Bacteria</taxon>
        <taxon>Bacillati</taxon>
        <taxon>Actinomycetota</taxon>
        <taxon>Actinomycetes</taxon>
        <taxon>Kitasatosporales</taxon>
        <taxon>Streptomycetaceae</taxon>
        <taxon>Streptomyces</taxon>
    </lineage>
</organism>
<comment type="caution">
    <text evidence="1">The sequence shown here is derived from an EMBL/GenBank/DDBJ whole genome shotgun (WGS) entry which is preliminary data.</text>
</comment>
<dbReference type="PATRIC" id="fig|1716141.3.peg.5148"/>
<dbReference type="AlphaFoldDB" id="A0A177HLW2"/>
<name>A0A177HLW2_9ACTN</name>
<reference evidence="1 2" key="1">
    <citation type="submission" date="2015-12" db="EMBL/GenBank/DDBJ databases">
        <title>Genome sequence of Streptomyces sp. G25.</title>
        <authorList>
            <person name="Poehlein A."/>
            <person name="Roettig A."/>
            <person name="Hiessl S."/>
            <person name="Hauschild P."/>
            <person name="Schauer J."/>
            <person name="Madkour M.H."/>
            <person name="Al-Ansari A.M."/>
            <person name="Almakishah N.H."/>
            <person name="Steinbuechel A."/>
            <person name="Daniel R."/>
        </authorList>
    </citation>
    <scope>NUCLEOTIDE SEQUENCE [LARGE SCALE GENOMIC DNA]</scope>
    <source>
        <strain evidence="2">G25(2015)</strain>
    </source>
</reference>
<dbReference type="Proteomes" id="UP000077381">
    <property type="component" value="Unassembled WGS sequence"/>
</dbReference>
<evidence type="ECO:0000313" key="2">
    <source>
        <dbReference type="Proteomes" id="UP000077381"/>
    </source>
</evidence>
<keyword evidence="2" id="KW-1185">Reference proteome</keyword>
<sequence>METGVTRPSKAICKAFSGAVQRMVQPRLPFASRVEVHRRHVDALERHGLVRKAASGADGFADTGVDAIAYALQITLRISTSKERKGTNSAHRRCRRA</sequence>
<dbReference type="STRING" id="1716141.STSP_49050"/>
<gene>
    <name evidence="1" type="ORF">STSP_49050</name>
</gene>
<proteinExistence type="predicted"/>
<dbReference type="EMBL" id="LOHS01000102">
    <property type="protein sequence ID" value="OAH11736.1"/>
    <property type="molecule type" value="Genomic_DNA"/>
</dbReference>
<accession>A0A177HLW2</accession>